<evidence type="ECO:0000313" key="2">
    <source>
        <dbReference type="EMBL" id="KGR87722.1"/>
    </source>
</evidence>
<name>A0ABR4Y2E0_9BACI</name>
<comment type="caution">
    <text evidence="2">The sequence shown here is derived from an EMBL/GenBank/DDBJ whole genome shotgun (WGS) entry which is preliminary data.</text>
</comment>
<dbReference type="Proteomes" id="UP000030487">
    <property type="component" value="Unassembled WGS sequence"/>
</dbReference>
<reference evidence="2 3" key="1">
    <citation type="submission" date="2014-02" db="EMBL/GenBank/DDBJ databases">
        <title>Draft genome sequence of Lysinibacillus boronitolerans NBRC 103108.</title>
        <authorList>
            <person name="Zhang F."/>
            <person name="Wang G."/>
            <person name="Zhang L."/>
        </authorList>
    </citation>
    <scope>NUCLEOTIDE SEQUENCE [LARGE SCALE GENOMIC DNA]</scope>
    <source>
        <strain evidence="2 3">NBRC 103108</strain>
    </source>
</reference>
<dbReference type="NCBIfam" id="NF045793">
    <property type="entry name" value="BC_2427_fam"/>
    <property type="match status" value="1"/>
</dbReference>
<protein>
    <recommendedName>
        <fullName evidence="1">DUF7852 domain-containing protein</fullName>
    </recommendedName>
</protein>
<keyword evidence="3" id="KW-1185">Reference proteome</keyword>
<dbReference type="Pfam" id="PF25250">
    <property type="entry name" value="DUF7852"/>
    <property type="match status" value="1"/>
</dbReference>
<dbReference type="RefSeq" id="WP_036076291.1">
    <property type="nucleotide sequence ID" value="NZ_AVCW01000017.1"/>
</dbReference>
<sequence length="529" mass="60534">MATPWINFREMKKISSKQNKYTEWRYQTKIDDESPLEQTFNGNNNLLGEIEYKPFTEESTLTDHIISTEELPEPMEPTIEEENEHHPNFENFREDASLAELLASNEELPIPKETNVEQENEHPLDIDESRGEELTLSEQSITHEELPIITENNIEQENEHHLDIDESHTKETLIEQLASIPIEANVKENKEHFRNTDENHVEELTLDQIACNQIVPSPTKVEIDHLLDSDENSLEEQNSTAQSEDNPKFLNKALSEAGNNMHLDDIAEKEKNNPSNRNKGIAKSLIGEVCTIIQKSPFSTYVEINDFLHAPIYGENVQNTIFEFLDLNDNLSPQLQTKLLQTISVFPEQPDCRLVSSNINQMISLMRTDTNKKNGSEQHPFKSVVVPLHNSQAIKKGEINSSEPFIHIRVPVVLGEYKIEICMEGKIAFDKGIEEVKEITNEVVLSDCRFVPFRRSQPLGNGTRTVSKGNLFIEGYIQHNIEYRVSNTQNKAAIHPNRLCQNIVLELIIQMLQVQKIKVLFDWQGNGGL</sequence>
<evidence type="ECO:0000259" key="1">
    <source>
        <dbReference type="Pfam" id="PF25250"/>
    </source>
</evidence>
<proteinExistence type="predicted"/>
<organism evidence="2 3">
    <name type="scientific">Lysinibacillus boronitolerans JCM 21713 = 10a = NBRC 103108</name>
    <dbReference type="NCBI Taxonomy" id="1294264"/>
    <lineage>
        <taxon>Bacteria</taxon>
        <taxon>Bacillati</taxon>
        <taxon>Bacillota</taxon>
        <taxon>Bacilli</taxon>
        <taxon>Bacillales</taxon>
        <taxon>Bacillaceae</taxon>
        <taxon>Lysinibacillus</taxon>
    </lineage>
</organism>
<feature type="domain" description="DUF7852" evidence="1">
    <location>
        <begin position="287"/>
        <end position="517"/>
    </location>
</feature>
<dbReference type="EMBL" id="JPVR01000065">
    <property type="protein sequence ID" value="KGR87722.1"/>
    <property type="molecule type" value="Genomic_DNA"/>
</dbReference>
<gene>
    <name evidence="2" type="ORF">CD31_06200</name>
</gene>
<accession>A0ABR4Y2E0</accession>
<dbReference type="InterPro" id="IPR057174">
    <property type="entry name" value="DUF7852"/>
</dbReference>
<evidence type="ECO:0000313" key="3">
    <source>
        <dbReference type="Proteomes" id="UP000030487"/>
    </source>
</evidence>